<reference evidence="4" key="1">
    <citation type="submission" date="2019-11" db="UniProtKB">
        <authorList>
            <consortium name="WormBaseParasite"/>
        </authorList>
    </citation>
    <scope>IDENTIFICATION</scope>
</reference>
<dbReference type="Pfam" id="PF00170">
    <property type="entry name" value="bZIP_1"/>
    <property type="match status" value="1"/>
</dbReference>
<dbReference type="GO" id="GO:0000981">
    <property type="term" value="F:DNA-binding transcription factor activity, RNA polymerase II-specific"/>
    <property type="evidence" value="ECO:0007669"/>
    <property type="project" value="TreeGrafter"/>
</dbReference>
<evidence type="ECO:0000259" key="3">
    <source>
        <dbReference type="PROSITE" id="PS50217"/>
    </source>
</evidence>
<dbReference type="PRINTS" id="PR00041">
    <property type="entry name" value="LEUZIPPRCREB"/>
</dbReference>
<dbReference type="PANTHER" id="PTHR45879">
    <property type="entry name" value="CYCLIC AMP RESPONSE ELEMENT-BINDING PROTEIN B"/>
    <property type="match status" value="1"/>
</dbReference>
<feature type="region of interest" description="Disordered" evidence="2">
    <location>
        <begin position="51"/>
        <end position="121"/>
    </location>
</feature>
<dbReference type="GO" id="GO:1990589">
    <property type="term" value="C:ATF4-CREB1 transcription factor complex"/>
    <property type="evidence" value="ECO:0007669"/>
    <property type="project" value="TreeGrafter"/>
</dbReference>
<dbReference type="PANTHER" id="PTHR45879:SF4">
    <property type="entry name" value="CAMP-RESPONSIVE ELEMENT MODULATOR"/>
    <property type="match status" value="1"/>
</dbReference>
<dbReference type="PROSITE" id="PS50217">
    <property type="entry name" value="BZIP"/>
    <property type="match status" value="1"/>
</dbReference>
<dbReference type="InterPro" id="IPR001630">
    <property type="entry name" value="Leuzip_CREB"/>
</dbReference>
<dbReference type="CDD" id="cd14690">
    <property type="entry name" value="bZIP_CREB1"/>
    <property type="match status" value="1"/>
</dbReference>
<organism evidence="4">
    <name type="scientific">Mesocestoides corti</name>
    <name type="common">Flatworm</name>
    <dbReference type="NCBI Taxonomy" id="53468"/>
    <lineage>
        <taxon>Eukaryota</taxon>
        <taxon>Metazoa</taxon>
        <taxon>Spiralia</taxon>
        <taxon>Lophotrochozoa</taxon>
        <taxon>Platyhelminthes</taxon>
        <taxon>Cestoda</taxon>
        <taxon>Eucestoda</taxon>
        <taxon>Cyclophyllidea</taxon>
        <taxon>Mesocestoididae</taxon>
        <taxon>Mesocestoides</taxon>
    </lineage>
</organism>
<feature type="domain" description="BZIP" evidence="3">
    <location>
        <begin position="1"/>
        <end position="39"/>
    </location>
</feature>
<dbReference type="WBParaSite" id="MCU_012657-RA">
    <property type="protein sequence ID" value="MCU_012657-RA"/>
    <property type="gene ID" value="MCU_012657"/>
</dbReference>
<dbReference type="AlphaFoldDB" id="A0A5K3FWW7"/>
<evidence type="ECO:0000256" key="1">
    <source>
        <dbReference type="SAM" id="Coils"/>
    </source>
</evidence>
<dbReference type="GO" id="GO:0000978">
    <property type="term" value="F:RNA polymerase II cis-regulatory region sequence-specific DNA binding"/>
    <property type="evidence" value="ECO:0007669"/>
    <property type="project" value="TreeGrafter"/>
</dbReference>
<protein>
    <submittedName>
        <fullName evidence="4">BZIP domain-containing protein</fullName>
    </submittedName>
</protein>
<name>A0A5K3FWW7_MESCO</name>
<dbReference type="SUPFAM" id="SSF57959">
    <property type="entry name" value="Leucine zipper domain"/>
    <property type="match status" value="1"/>
</dbReference>
<feature type="coiled-coil region" evidence="1">
    <location>
        <begin position="14"/>
        <end position="41"/>
    </location>
</feature>
<feature type="region of interest" description="Disordered" evidence="2">
    <location>
        <begin position="162"/>
        <end position="240"/>
    </location>
</feature>
<accession>A0A5K3FWW7</accession>
<sequence length="240" mass="26212">EAARECRRKKKEYVRCLERQVTILQNQNHQLIEELQKMKALCAGALLDPSGQPPQLQGAPNLANSRHLGGDDGGMDFVDSAHRKPRLPPSPQRGDGSGGRNSYHASASSTSSAIMVDSGDSSVVRQLPNELTLLKSPVSQAQQQQQQQLLLLQGLSALKERGGGMRKNEENNYPPQAAVTGGGWADQKPKFPADDLDTRPPSSSPHIHPVKRALKRFGNEQHRLSQQQQASGKPDSDKTH</sequence>
<dbReference type="Gene3D" id="1.20.5.170">
    <property type="match status" value="1"/>
</dbReference>
<feature type="compositionally biased region" description="Basic and acidic residues" evidence="2">
    <location>
        <begin position="187"/>
        <end position="198"/>
    </location>
</feature>
<evidence type="ECO:0000313" key="4">
    <source>
        <dbReference type="WBParaSite" id="MCU_012657-RA"/>
    </source>
</evidence>
<keyword evidence="1" id="KW-0175">Coiled coil</keyword>
<dbReference type="InterPro" id="IPR004827">
    <property type="entry name" value="bZIP"/>
</dbReference>
<evidence type="ECO:0000256" key="2">
    <source>
        <dbReference type="SAM" id="MobiDB-lite"/>
    </source>
</evidence>
<proteinExistence type="predicted"/>
<dbReference type="InterPro" id="IPR046347">
    <property type="entry name" value="bZIP_sf"/>
</dbReference>